<feature type="region of interest" description="Disordered" evidence="1">
    <location>
        <begin position="1"/>
        <end position="41"/>
    </location>
</feature>
<keyword evidence="3" id="KW-1185">Reference proteome</keyword>
<organism evidence="2 3">
    <name type="scientific">Paxillus rubicundulus Ve08.2h10</name>
    <dbReference type="NCBI Taxonomy" id="930991"/>
    <lineage>
        <taxon>Eukaryota</taxon>
        <taxon>Fungi</taxon>
        <taxon>Dikarya</taxon>
        <taxon>Basidiomycota</taxon>
        <taxon>Agaricomycotina</taxon>
        <taxon>Agaricomycetes</taxon>
        <taxon>Agaricomycetidae</taxon>
        <taxon>Boletales</taxon>
        <taxon>Paxilineae</taxon>
        <taxon>Paxillaceae</taxon>
        <taxon>Paxillus</taxon>
    </lineage>
</organism>
<gene>
    <name evidence="2" type="ORF">PAXRUDRAFT_773893</name>
</gene>
<dbReference type="Proteomes" id="UP000054538">
    <property type="component" value="Unassembled WGS sequence"/>
</dbReference>
<name>A0A0D0DJL4_9AGAM</name>
<evidence type="ECO:0000313" key="2">
    <source>
        <dbReference type="EMBL" id="KIK78325.1"/>
    </source>
</evidence>
<dbReference type="AlphaFoldDB" id="A0A0D0DJL4"/>
<evidence type="ECO:0000256" key="1">
    <source>
        <dbReference type="SAM" id="MobiDB-lite"/>
    </source>
</evidence>
<reference evidence="2 3" key="1">
    <citation type="submission" date="2014-04" db="EMBL/GenBank/DDBJ databases">
        <authorList>
            <consortium name="DOE Joint Genome Institute"/>
            <person name="Kuo A."/>
            <person name="Kohler A."/>
            <person name="Jargeat P."/>
            <person name="Nagy L.G."/>
            <person name="Floudas D."/>
            <person name="Copeland A."/>
            <person name="Barry K.W."/>
            <person name="Cichocki N."/>
            <person name="Veneault-Fourrey C."/>
            <person name="LaButti K."/>
            <person name="Lindquist E.A."/>
            <person name="Lipzen A."/>
            <person name="Lundell T."/>
            <person name="Morin E."/>
            <person name="Murat C."/>
            <person name="Sun H."/>
            <person name="Tunlid A."/>
            <person name="Henrissat B."/>
            <person name="Grigoriev I.V."/>
            <person name="Hibbett D.S."/>
            <person name="Martin F."/>
            <person name="Nordberg H.P."/>
            <person name="Cantor M.N."/>
            <person name="Hua S.X."/>
        </authorList>
    </citation>
    <scope>NUCLEOTIDE SEQUENCE [LARGE SCALE GENOMIC DNA]</scope>
    <source>
        <strain evidence="2 3">Ve08.2h10</strain>
    </source>
</reference>
<dbReference type="HOGENOM" id="CLU_197736_0_0_1"/>
<accession>A0A0D0DJL4</accession>
<protein>
    <submittedName>
        <fullName evidence="2">Uncharacterized protein</fullName>
    </submittedName>
</protein>
<sequence>MSSESNASKNSRNSQASIHSLRSRGTVDPTTLKKSRKPSAKWTLDEETAFIDFFYFPSSQQAVMEIRGRPHSMKLPLS</sequence>
<evidence type="ECO:0000313" key="3">
    <source>
        <dbReference type="Proteomes" id="UP000054538"/>
    </source>
</evidence>
<feature type="compositionally biased region" description="Polar residues" evidence="1">
    <location>
        <begin position="1"/>
        <end position="20"/>
    </location>
</feature>
<reference evidence="3" key="2">
    <citation type="submission" date="2015-01" db="EMBL/GenBank/DDBJ databases">
        <title>Evolutionary Origins and Diversification of the Mycorrhizal Mutualists.</title>
        <authorList>
            <consortium name="DOE Joint Genome Institute"/>
            <consortium name="Mycorrhizal Genomics Consortium"/>
            <person name="Kohler A."/>
            <person name="Kuo A."/>
            <person name="Nagy L.G."/>
            <person name="Floudas D."/>
            <person name="Copeland A."/>
            <person name="Barry K.W."/>
            <person name="Cichocki N."/>
            <person name="Veneault-Fourrey C."/>
            <person name="LaButti K."/>
            <person name="Lindquist E.A."/>
            <person name="Lipzen A."/>
            <person name="Lundell T."/>
            <person name="Morin E."/>
            <person name="Murat C."/>
            <person name="Riley R."/>
            <person name="Ohm R."/>
            <person name="Sun H."/>
            <person name="Tunlid A."/>
            <person name="Henrissat B."/>
            <person name="Grigoriev I.V."/>
            <person name="Hibbett D.S."/>
            <person name="Martin F."/>
        </authorList>
    </citation>
    <scope>NUCLEOTIDE SEQUENCE [LARGE SCALE GENOMIC DNA]</scope>
    <source>
        <strain evidence="3">Ve08.2h10</strain>
    </source>
</reference>
<dbReference type="EMBL" id="KN826628">
    <property type="protein sequence ID" value="KIK78325.1"/>
    <property type="molecule type" value="Genomic_DNA"/>
</dbReference>
<dbReference type="InParanoid" id="A0A0D0DJL4"/>
<proteinExistence type="predicted"/>